<gene>
    <name evidence="1" type="ORF">BN850_0105340</name>
</gene>
<sequence>MAVAVNLHTRSAISLIRNRQYLHPECANVCFYGSFYVTTYTFSFAPSMQVFGLYQTCASSHTFDGSYLELRFRRGTSRRKLVLPMEARTVYTFGVESLFVH</sequence>
<organism evidence="1">
    <name type="scientific">Fusarium clavum</name>
    <dbReference type="NCBI Taxonomy" id="2594811"/>
    <lineage>
        <taxon>Eukaryota</taxon>
        <taxon>Fungi</taxon>
        <taxon>Dikarya</taxon>
        <taxon>Ascomycota</taxon>
        <taxon>Pezizomycotina</taxon>
        <taxon>Sordariomycetes</taxon>
        <taxon>Hypocreomycetidae</taxon>
        <taxon>Hypocreales</taxon>
        <taxon>Nectriaceae</taxon>
        <taxon>Fusarium</taxon>
        <taxon>Fusarium incarnatum-equiseti species complex</taxon>
    </lineage>
</organism>
<dbReference type="EMBL" id="CBMI010003465">
    <property type="protein sequence ID" value="CEG05276.1"/>
    <property type="molecule type" value="Genomic_DNA"/>
</dbReference>
<comment type="caution">
    <text evidence="1">The sequence shown here is derived from an EMBL/GenBank/DDBJ whole genome shotgun (WGS) entry which is preliminary data.</text>
</comment>
<accession>A0A090N5X2</accession>
<reference evidence="1" key="1">
    <citation type="submission" date="2013-05" db="EMBL/GenBank/DDBJ databases">
        <title>Draft genome sequences of six wheat associated Fusarium spp. isolates.</title>
        <authorList>
            <person name="Moolhuijzen P.M."/>
            <person name="Manners J.M."/>
            <person name="Wilcox S."/>
            <person name="Bellgard M.I."/>
            <person name="Gardiner D.M."/>
        </authorList>
    </citation>
    <scope>NUCLEOTIDE SEQUENCE</scope>
    <source>
        <strain evidence="1">CS3069</strain>
    </source>
</reference>
<proteinExistence type="predicted"/>
<protein>
    <submittedName>
        <fullName evidence="1">WGS project CBMI000000000 data, contig CS3069_c003467</fullName>
    </submittedName>
</protein>
<dbReference type="AlphaFoldDB" id="A0A090N5X2"/>
<evidence type="ECO:0000313" key="1">
    <source>
        <dbReference type="EMBL" id="CEG05276.1"/>
    </source>
</evidence>
<name>A0A090N5X2_9HYPO</name>